<dbReference type="InterPro" id="IPR050397">
    <property type="entry name" value="Env_Response_Regulators"/>
</dbReference>
<evidence type="ECO:0000259" key="1">
    <source>
        <dbReference type="PROSITE" id="PS50042"/>
    </source>
</evidence>
<dbReference type="AlphaFoldDB" id="A0A6M4H4K3"/>
<dbReference type="Pfam" id="PF00027">
    <property type="entry name" value="cNMP_binding"/>
    <property type="match status" value="1"/>
</dbReference>
<reference evidence="2 3" key="1">
    <citation type="submission" date="2020-04" db="EMBL/GenBank/DDBJ databases">
        <title>Usitatibacter rugosus gen. nov., sp. nov. and Usitatibacter palustris sp. nov., novel members of Usitatibacteraceae fam. nov. within the order Nitrosomonadales isolated from soil.</title>
        <authorList>
            <person name="Huber K.J."/>
            <person name="Neumann-Schaal M."/>
            <person name="Geppert A."/>
            <person name="Luckner M."/>
            <person name="Wanner G."/>
            <person name="Overmann J."/>
        </authorList>
    </citation>
    <scope>NUCLEOTIDE SEQUENCE [LARGE SCALE GENOMIC DNA]</scope>
    <source>
        <strain evidence="2 3">Swamp67</strain>
    </source>
</reference>
<evidence type="ECO:0000313" key="3">
    <source>
        <dbReference type="Proteomes" id="UP000503096"/>
    </source>
</evidence>
<accession>A0A6M4H4K3</accession>
<keyword evidence="3" id="KW-1185">Reference proteome</keyword>
<protein>
    <recommendedName>
        <fullName evidence="1">Cyclic nucleotide-binding domain-containing protein</fullName>
    </recommendedName>
</protein>
<dbReference type="GO" id="GO:0003700">
    <property type="term" value="F:DNA-binding transcription factor activity"/>
    <property type="evidence" value="ECO:0007669"/>
    <property type="project" value="TreeGrafter"/>
</dbReference>
<proteinExistence type="predicted"/>
<name>A0A6M4H4K3_9PROT</name>
<dbReference type="GO" id="GO:0005829">
    <property type="term" value="C:cytosol"/>
    <property type="evidence" value="ECO:0007669"/>
    <property type="project" value="TreeGrafter"/>
</dbReference>
<dbReference type="SMART" id="SM00100">
    <property type="entry name" value="cNMP"/>
    <property type="match status" value="1"/>
</dbReference>
<dbReference type="InterPro" id="IPR018490">
    <property type="entry name" value="cNMP-bd_dom_sf"/>
</dbReference>
<dbReference type="KEGG" id="upl:DSM104440_00995"/>
<gene>
    <name evidence="2" type="ORF">DSM104440_00995</name>
</gene>
<dbReference type="InParanoid" id="A0A6M4H4K3"/>
<dbReference type="RefSeq" id="WP_171160985.1">
    <property type="nucleotide sequence ID" value="NZ_CP053073.1"/>
</dbReference>
<dbReference type="PANTHER" id="PTHR24567">
    <property type="entry name" value="CRP FAMILY TRANSCRIPTIONAL REGULATORY PROTEIN"/>
    <property type="match status" value="1"/>
</dbReference>
<dbReference type="PANTHER" id="PTHR24567:SF74">
    <property type="entry name" value="HTH-TYPE TRANSCRIPTIONAL REGULATOR ARCR"/>
    <property type="match status" value="1"/>
</dbReference>
<dbReference type="Proteomes" id="UP000503096">
    <property type="component" value="Chromosome"/>
</dbReference>
<dbReference type="Gene3D" id="2.60.120.10">
    <property type="entry name" value="Jelly Rolls"/>
    <property type="match status" value="1"/>
</dbReference>
<sequence>MIDQALQAVLRKHPFVAAFEGAHVTRLAQLAREVRFERDQVVFHEGDECPDFYLIVSGLIALEVEEPGHTLRVQTLSAGDELGWSALLMAAGKQFQARALEPVEALAFDAPQLLAECRRDPAFGFEFMLRLLGVVAGRLQATRLQIHDLYSPVAKRAGT</sequence>
<dbReference type="PROSITE" id="PS50042">
    <property type="entry name" value="CNMP_BINDING_3"/>
    <property type="match status" value="1"/>
</dbReference>
<dbReference type="InterPro" id="IPR014710">
    <property type="entry name" value="RmlC-like_jellyroll"/>
</dbReference>
<dbReference type="InterPro" id="IPR000595">
    <property type="entry name" value="cNMP-bd_dom"/>
</dbReference>
<evidence type="ECO:0000313" key="2">
    <source>
        <dbReference type="EMBL" id="QJR14202.1"/>
    </source>
</evidence>
<dbReference type="SUPFAM" id="SSF51206">
    <property type="entry name" value="cAMP-binding domain-like"/>
    <property type="match status" value="1"/>
</dbReference>
<dbReference type="EMBL" id="CP053073">
    <property type="protein sequence ID" value="QJR14202.1"/>
    <property type="molecule type" value="Genomic_DNA"/>
</dbReference>
<feature type="domain" description="Cyclic nucleotide-binding" evidence="1">
    <location>
        <begin position="15"/>
        <end position="109"/>
    </location>
</feature>
<organism evidence="2 3">
    <name type="scientific">Usitatibacter palustris</name>
    <dbReference type="NCBI Taxonomy" id="2732487"/>
    <lineage>
        <taxon>Bacteria</taxon>
        <taxon>Pseudomonadati</taxon>
        <taxon>Pseudomonadota</taxon>
        <taxon>Betaproteobacteria</taxon>
        <taxon>Nitrosomonadales</taxon>
        <taxon>Usitatibacteraceae</taxon>
        <taxon>Usitatibacter</taxon>
    </lineage>
</organism>
<dbReference type="CDD" id="cd00038">
    <property type="entry name" value="CAP_ED"/>
    <property type="match status" value="1"/>
</dbReference>